<dbReference type="HOGENOM" id="CLU_105128_0_0_1"/>
<dbReference type="KEGG" id="mlr:MELLADRAFT_111139"/>
<proteinExistence type="predicted"/>
<dbReference type="RefSeq" id="XP_007415418.1">
    <property type="nucleotide sequence ID" value="XM_007415356.1"/>
</dbReference>
<reference evidence="3" key="1">
    <citation type="journal article" date="2011" name="Proc. Natl. Acad. Sci. U.S.A.">
        <title>Obligate biotrophy features unraveled by the genomic analysis of rust fungi.</title>
        <authorList>
            <person name="Duplessis S."/>
            <person name="Cuomo C.A."/>
            <person name="Lin Y.-C."/>
            <person name="Aerts A."/>
            <person name="Tisserant E."/>
            <person name="Veneault-Fourrey C."/>
            <person name="Joly D.L."/>
            <person name="Hacquard S."/>
            <person name="Amselem J."/>
            <person name="Cantarel B.L."/>
            <person name="Chiu R."/>
            <person name="Coutinho P.M."/>
            <person name="Feau N."/>
            <person name="Field M."/>
            <person name="Frey P."/>
            <person name="Gelhaye E."/>
            <person name="Goldberg J."/>
            <person name="Grabherr M.G."/>
            <person name="Kodira C.D."/>
            <person name="Kohler A."/>
            <person name="Kuees U."/>
            <person name="Lindquist E.A."/>
            <person name="Lucas S.M."/>
            <person name="Mago R."/>
            <person name="Mauceli E."/>
            <person name="Morin E."/>
            <person name="Murat C."/>
            <person name="Pangilinan J.L."/>
            <person name="Park R."/>
            <person name="Pearson M."/>
            <person name="Quesneville H."/>
            <person name="Rouhier N."/>
            <person name="Sakthikumar S."/>
            <person name="Salamov A.A."/>
            <person name="Schmutz J."/>
            <person name="Selles B."/>
            <person name="Shapiro H."/>
            <person name="Tanguay P."/>
            <person name="Tuskan G.A."/>
            <person name="Henrissat B."/>
            <person name="Van de Peer Y."/>
            <person name="Rouze P."/>
            <person name="Ellis J.G."/>
            <person name="Dodds P.N."/>
            <person name="Schein J.E."/>
            <person name="Zhong S."/>
            <person name="Hamelin R.C."/>
            <person name="Grigoriev I.V."/>
            <person name="Szabo L.J."/>
            <person name="Martin F."/>
        </authorList>
    </citation>
    <scope>NUCLEOTIDE SEQUENCE [LARGE SCALE GENOMIC DNA]</scope>
    <source>
        <strain evidence="3">98AG31 / pathotype 3-4-7</strain>
    </source>
</reference>
<sequence>MAEFQQGRRCKNEVPTPNILRVTAPGAEYVCFEGVTLRNGQTLKDQSTVAQVQSIWIPDCQAPVKAVIVLKQCSIGRLVPRYGMREIKRTEHQFTRSVKEVVTVLNVQHNCHKGQCEVTMSQTKMIERKICDVMVSGITHAKTSSFILNSAAHYSGELHRRIANTKLTAVTPEQWNTTIAHGLDVWHDVPRQKKKEKQAANQTNHLDTESEVEQ</sequence>
<dbReference type="OrthoDB" id="2507096at2759"/>
<protein>
    <submittedName>
        <fullName evidence="2">Uncharacterized protein</fullName>
    </submittedName>
</protein>
<feature type="region of interest" description="Disordered" evidence="1">
    <location>
        <begin position="193"/>
        <end position="214"/>
    </location>
</feature>
<dbReference type="InParanoid" id="F4S256"/>
<accession>F4S256</accession>
<dbReference type="Proteomes" id="UP000001072">
    <property type="component" value="Unassembled WGS sequence"/>
</dbReference>
<name>F4S256_MELLP</name>
<dbReference type="AlphaFoldDB" id="F4S256"/>
<dbReference type="GeneID" id="18924291"/>
<evidence type="ECO:0000313" key="2">
    <source>
        <dbReference type="EMBL" id="EGG01317.1"/>
    </source>
</evidence>
<organism evidence="3">
    <name type="scientific">Melampsora larici-populina (strain 98AG31 / pathotype 3-4-7)</name>
    <name type="common">Poplar leaf rust fungus</name>
    <dbReference type="NCBI Taxonomy" id="747676"/>
    <lineage>
        <taxon>Eukaryota</taxon>
        <taxon>Fungi</taxon>
        <taxon>Dikarya</taxon>
        <taxon>Basidiomycota</taxon>
        <taxon>Pucciniomycotina</taxon>
        <taxon>Pucciniomycetes</taxon>
        <taxon>Pucciniales</taxon>
        <taxon>Melampsoraceae</taxon>
        <taxon>Melampsora</taxon>
    </lineage>
</organism>
<evidence type="ECO:0000256" key="1">
    <source>
        <dbReference type="SAM" id="MobiDB-lite"/>
    </source>
</evidence>
<dbReference type="VEuPathDB" id="FungiDB:MELLADRAFT_111139"/>
<dbReference type="EMBL" id="GL883139">
    <property type="protein sequence ID" value="EGG01317.1"/>
    <property type="molecule type" value="Genomic_DNA"/>
</dbReference>
<evidence type="ECO:0000313" key="3">
    <source>
        <dbReference type="Proteomes" id="UP000001072"/>
    </source>
</evidence>
<gene>
    <name evidence="2" type="ORF">MELLADRAFT_111139</name>
</gene>
<keyword evidence="3" id="KW-1185">Reference proteome</keyword>